<dbReference type="GO" id="GO:0005829">
    <property type="term" value="C:cytosol"/>
    <property type="evidence" value="ECO:0007669"/>
    <property type="project" value="GOC"/>
</dbReference>
<feature type="compositionally biased region" description="Low complexity" evidence="8">
    <location>
        <begin position="1254"/>
        <end position="1283"/>
    </location>
</feature>
<evidence type="ECO:0000256" key="6">
    <source>
        <dbReference type="ARBA" id="ARBA00023034"/>
    </source>
</evidence>
<dbReference type="VEuPathDB" id="FungiDB:BDEG_27616"/>
<dbReference type="GO" id="GO:0042147">
    <property type="term" value="P:retrograde transport, endosome to Golgi"/>
    <property type="evidence" value="ECO:0007669"/>
    <property type="project" value="InterPro"/>
</dbReference>
<dbReference type="GO" id="GO:0000938">
    <property type="term" value="C:GARP complex"/>
    <property type="evidence" value="ECO:0007669"/>
    <property type="project" value="InterPro"/>
</dbReference>
<evidence type="ECO:0000256" key="3">
    <source>
        <dbReference type="ARBA" id="ARBA00017665"/>
    </source>
</evidence>
<evidence type="ECO:0000259" key="9">
    <source>
        <dbReference type="Pfam" id="PF07928"/>
    </source>
</evidence>
<accession>A0A177WWU7</accession>
<evidence type="ECO:0000256" key="1">
    <source>
        <dbReference type="ARBA" id="ARBA00004601"/>
    </source>
</evidence>
<comment type="similarity">
    <text evidence="2">Belongs to the VPS54 family.</text>
</comment>
<keyword evidence="7" id="KW-0175">Coiled coil</keyword>
<dbReference type="Gene3D" id="6.10.250.860">
    <property type="match status" value="1"/>
</dbReference>
<keyword evidence="5" id="KW-0653">Protein transport</keyword>
<evidence type="ECO:0000313" key="11">
    <source>
        <dbReference type="EMBL" id="OAJ44382.1"/>
    </source>
</evidence>
<feature type="domain" description="Vacuolar protein sorting-associated protein 54 C-terminal" evidence="9">
    <location>
        <begin position="964"/>
        <end position="1095"/>
    </location>
</feature>
<evidence type="ECO:0000256" key="4">
    <source>
        <dbReference type="ARBA" id="ARBA00022448"/>
    </source>
</evidence>
<evidence type="ECO:0000256" key="7">
    <source>
        <dbReference type="ARBA" id="ARBA00023054"/>
    </source>
</evidence>
<dbReference type="GO" id="GO:0019905">
    <property type="term" value="F:syntaxin binding"/>
    <property type="evidence" value="ECO:0007669"/>
    <property type="project" value="TreeGrafter"/>
</dbReference>
<feature type="region of interest" description="Disordered" evidence="8">
    <location>
        <begin position="1244"/>
        <end position="1283"/>
    </location>
</feature>
<evidence type="ECO:0000256" key="8">
    <source>
        <dbReference type="SAM" id="MobiDB-lite"/>
    </source>
</evidence>
<evidence type="ECO:0000313" key="12">
    <source>
        <dbReference type="Proteomes" id="UP000077115"/>
    </source>
</evidence>
<keyword evidence="4" id="KW-0813">Transport</keyword>
<evidence type="ECO:0000256" key="5">
    <source>
        <dbReference type="ARBA" id="ARBA00022927"/>
    </source>
</evidence>
<sequence>MTFNPSFRPTPQISLVSNSNTIQDTVMTTAASDTAQLRKFAAVENPFEEVLNSEHPWSIMDIGCNAISGIANDLSSQERSFLSGSKGLKGMDTLPVIPSTPIRKIRLSEFDPYLRTLVDVIDKHQLNRALGMAATQGIPQLGSSTNSLDLTCAGYPEFQDLTSKVVGATATASSGITKMQRTRMLSVNVPSLSTIPTIFMDKDFDLTNPHTFNAASEYMNVVGSNASDENVANRQLQDKLTHHLDTVEVHLLKEISRRSSSFFSALSNLQSLHNETEECVGKIQDLRKKLASVSARTAENGLEVVRLKHRRGNVGMLYGAVKLLVDIKHSQPTIQALLGQADYVGVLDLIESTSYILKGLDSTNASGHNAYHSSSPIKADSPSNVTGNELLALSEGVTLTRCHSIIPKNLDLRGVCSLVHLSGKLSELARTISVVMENEFIELLRVDIQDKVTQMISDSMSLISTPTATAGFPVRMSSTSHRISGKSAKQKLPISTSVSTPSNATSISVTAPVSDTLPPINISLKTCIKNIVDGKCTFSPVQTPNTAITTLGPEVRHGEERLLVKLTPMILGLLRMDRLGTALHAYCENTIKQVKALVKQHYPVPQSIESKTLSTTENAVEAAAIRKKEEQAALSTQLRSMTFEKFYAMLIRVYVTSLNIIQRVSTVHQTILTILQNAQHRGVEIGSNSVQNMAVASTVNAAPTPAHETKSTPKRMLYDDDDDFGSSANLLDTLHDPLVRTKTKDESVSQSITGSDTVFDGSISTYGQMSNESLDVLSTISDLIHARCAKLIGVRSEQNAQLNAADFYRIFGATWEFITSSEIICGRICFGLKSVILTHAKAFISHFHDEKSKQIAVLVENEQWVHADIPIDFQHITEALQLDPKLIGDESENKESYSSISEDFDVEEDVLSRHSEDDNSTTEEMDLTSFAFMKANAAEIKSEKIAKQQENAPKTLRYLAVDGEKYYVVGSVLLFLKTLTDYINCAESLPVLTTDVLNRILELLKLFNSRVCQVILGAGAMQSAGLKSITARHIALAAQSIGVIIAIIPYIRKGISRLLSPKQQVLLSDFDRILRDFREHQNELYAKLISIMNDRLALHASKLGAISWDNPDSKEISAEETVTVHMAVLIKETTTLHKVLSKYLPADALKNIMGEIFRNYVQRLDMEFRKIDLFSSSGKNRLLMDVQYFIGQLSALDGIDGPGSHLEVCVNNIKIKEKRSAAVLNSGRGGAGLNTLAIPSPFNGSTGGTSPLKSPSLARSATSTTSTASNVSSTSTQQRPTSQFAYNFGKMLRSQNEGQ</sequence>
<dbReference type="Pfam" id="PF10475">
    <property type="entry name" value="Vps54_N"/>
    <property type="match status" value="1"/>
</dbReference>
<dbReference type="InterPro" id="IPR019515">
    <property type="entry name" value="VPS54_N"/>
</dbReference>
<reference evidence="11 12" key="1">
    <citation type="submission" date="2006-10" db="EMBL/GenBank/DDBJ databases">
        <title>The Genome Sequence of Batrachochytrium dendrobatidis JEL423.</title>
        <authorList>
            <consortium name="The Broad Institute Genome Sequencing Platform"/>
            <person name="Birren B."/>
            <person name="Lander E."/>
            <person name="Galagan J."/>
            <person name="Cuomo C."/>
            <person name="Devon K."/>
            <person name="Jaffe D."/>
            <person name="Butler J."/>
            <person name="Alvarez P."/>
            <person name="Gnerre S."/>
            <person name="Grabherr M."/>
            <person name="Kleber M."/>
            <person name="Mauceli E."/>
            <person name="Brockman W."/>
            <person name="Young S."/>
            <person name="LaButti K."/>
            <person name="Sykes S."/>
            <person name="DeCaprio D."/>
            <person name="Crawford M."/>
            <person name="Koehrsen M."/>
            <person name="Engels R."/>
            <person name="Montgomery P."/>
            <person name="Pearson M."/>
            <person name="Howarth C."/>
            <person name="Larson L."/>
            <person name="White J."/>
            <person name="O'Leary S."/>
            <person name="Kodira C."/>
            <person name="Zeng Q."/>
            <person name="Yandava C."/>
            <person name="Alvarado L."/>
            <person name="Longcore J."/>
            <person name="James T."/>
        </authorList>
    </citation>
    <scope>NUCLEOTIDE SEQUENCE [LARGE SCALE GENOMIC DNA]</scope>
    <source>
        <strain evidence="11 12">JEL423</strain>
    </source>
</reference>
<dbReference type="PANTHER" id="PTHR12965">
    <property type="entry name" value="VACUOLAR PROTEIN SORTING 54"/>
    <property type="match status" value="1"/>
</dbReference>
<evidence type="ECO:0000259" key="10">
    <source>
        <dbReference type="Pfam" id="PF10475"/>
    </source>
</evidence>
<reference evidence="11 12" key="2">
    <citation type="submission" date="2016-05" db="EMBL/GenBank/DDBJ databases">
        <title>Lineage-specific infection strategies underlie the spectrum of fungal disease in amphibians.</title>
        <authorList>
            <person name="Cuomo C.A."/>
            <person name="Farrer R.A."/>
            <person name="James T."/>
            <person name="Longcore J."/>
            <person name="Birren B."/>
        </authorList>
    </citation>
    <scope>NUCLEOTIDE SEQUENCE [LARGE SCALE GENOMIC DNA]</scope>
    <source>
        <strain evidence="11 12">JEL423</strain>
    </source>
</reference>
<organism evidence="11 12">
    <name type="scientific">Batrachochytrium dendrobatidis (strain JEL423)</name>
    <dbReference type="NCBI Taxonomy" id="403673"/>
    <lineage>
        <taxon>Eukaryota</taxon>
        <taxon>Fungi</taxon>
        <taxon>Fungi incertae sedis</taxon>
        <taxon>Chytridiomycota</taxon>
        <taxon>Chytridiomycota incertae sedis</taxon>
        <taxon>Chytridiomycetes</taxon>
        <taxon>Rhizophydiales</taxon>
        <taxon>Rhizophydiales incertae sedis</taxon>
        <taxon>Batrachochytrium</taxon>
    </lineage>
</organism>
<dbReference type="eggNOG" id="KOG2115">
    <property type="taxonomic scope" value="Eukaryota"/>
</dbReference>
<dbReference type="Pfam" id="PF07928">
    <property type="entry name" value="Vps54"/>
    <property type="match status" value="1"/>
</dbReference>
<dbReference type="STRING" id="403673.A0A177WWU7"/>
<dbReference type="EMBL" id="DS022312">
    <property type="protein sequence ID" value="OAJ44382.1"/>
    <property type="molecule type" value="Genomic_DNA"/>
</dbReference>
<dbReference type="Proteomes" id="UP000077115">
    <property type="component" value="Unassembled WGS sequence"/>
</dbReference>
<dbReference type="InterPro" id="IPR039745">
    <property type="entry name" value="Vps54"/>
</dbReference>
<dbReference type="GO" id="GO:0015031">
    <property type="term" value="P:protein transport"/>
    <property type="evidence" value="ECO:0007669"/>
    <property type="project" value="UniProtKB-KW"/>
</dbReference>
<gene>
    <name evidence="11" type="ORF">BDEG_27616</name>
</gene>
<dbReference type="PANTHER" id="PTHR12965:SF0">
    <property type="entry name" value="VACUOLAR PROTEIN SORTING-ASSOCIATED PROTEIN 54"/>
    <property type="match status" value="1"/>
</dbReference>
<dbReference type="InterPro" id="IPR012501">
    <property type="entry name" value="Vps54_C"/>
</dbReference>
<feature type="compositionally biased region" description="Polar residues" evidence="8">
    <location>
        <begin position="1244"/>
        <end position="1253"/>
    </location>
</feature>
<evidence type="ECO:0000256" key="2">
    <source>
        <dbReference type="ARBA" id="ARBA00009150"/>
    </source>
</evidence>
<dbReference type="GO" id="GO:0006896">
    <property type="term" value="P:Golgi to vacuole transport"/>
    <property type="evidence" value="ECO:0007669"/>
    <property type="project" value="TreeGrafter"/>
</dbReference>
<feature type="domain" description="Vacuolar protein sorting-associated protein 54 N-terminal" evidence="10">
    <location>
        <begin position="235"/>
        <end position="356"/>
    </location>
</feature>
<dbReference type="OrthoDB" id="10259024at2759"/>
<proteinExistence type="inferred from homology"/>
<protein>
    <recommendedName>
        <fullName evidence="3">Vacuolar protein sorting-associated protein 54</fullName>
    </recommendedName>
</protein>
<keyword evidence="6" id="KW-0333">Golgi apparatus</keyword>
<comment type="subcellular location">
    <subcellularLocation>
        <location evidence="1">Golgi apparatus</location>
        <location evidence="1">trans-Golgi network</location>
    </subcellularLocation>
</comment>
<name>A0A177WWU7_BATDL</name>